<dbReference type="EMBL" id="JAXIOK010000021">
    <property type="protein sequence ID" value="KAK4745858.1"/>
    <property type="molecule type" value="Genomic_DNA"/>
</dbReference>
<keyword evidence="4" id="KW-1185">Reference proteome</keyword>
<protein>
    <submittedName>
        <fullName evidence="3">Uncharacterized protein</fullName>
    </submittedName>
</protein>
<dbReference type="AlphaFoldDB" id="A0AAN7GJL5"/>
<feature type="transmembrane region" description="Helical" evidence="2">
    <location>
        <begin position="52"/>
        <end position="74"/>
    </location>
</feature>
<reference evidence="3 4" key="1">
    <citation type="journal article" date="2023" name="Hortic Res">
        <title>Pangenome of water caltrop reveals structural variations and asymmetric subgenome divergence after allopolyploidization.</title>
        <authorList>
            <person name="Zhang X."/>
            <person name="Chen Y."/>
            <person name="Wang L."/>
            <person name="Yuan Y."/>
            <person name="Fang M."/>
            <person name="Shi L."/>
            <person name="Lu R."/>
            <person name="Comes H.P."/>
            <person name="Ma Y."/>
            <person name="Chen Y."/>
            <person name="Huang G."/>
            <person name="Zhou Y."/>
            <person name="Zheng Z."/>
            <person name="Qiu Y."/>
        </authorList>
    </citation>
    <scope>NUCLEOTIDE SEQUENCE [LARGE SCALE GENOMIC DNA]</scope>
    <source>
        <tissue evidence="3">Roots</tissue>
    </source>
</reference>
<evidence type="ECO:0000256" key="2">
    <source>
        <dbReference type="SAM" id="Phobius"/>
    </source>
</evidence>
<feature type="region of interest" description="Disordered" evidence="1">
    <location>
        <begin position="115"/>
        <end position="139"/>
    </location>
</feature>
<proteinExistence type="predicted"/>
<dbReference type="Proteomes" id="UP001345219">
    <property type="component" value="Chromosome 10"/>
</dbReference>
<gene>
    <name evidence="3" type="ORF">SAY87_012170</name>
</gene>
<keyword evidence="2" id="KW-0812">Transmembrane</keyword>
<accession>A0AAN7GJL5</accession>
<evidence type="ECO:0000256" key="1">
    <source>
        <dbReference type="SAM" id="MobiDB-lite"/>
    </source>
</evidence>
<comment type="caution">
    <text evidence="3">The sequence shown here is derived from an EMBL/GenBank/DDBJ whole genome shotgun (WGS) entry which is preliminary data.</text>
</comment>
<keyword evidence="2" id="KW-1133">Transmembrane helix</keyword>
<sequence length="277" mass="30753">MSIAFQATLDNCQIKELKLGNKNVRPKLGNICNILLPPPYRAFKVSHYPHRLYIVAAVTYCYGLILLSMVMSCLRLRLMNKLPPARKAWKIFTSKLQKKLTKFHRAPAAVKFTYTTGGNSRQSRPHHRPGKTVPPYNYANAKPRTHLPRRCVFKKKSKPVKIFKETGSSTVAATVNVMSELVGYKNPGVGNFVERPSDGSAAVVAAGTSCGCMEVNEAASAVALGPPDGEDDHDSMWESVGLASPLMQNIDERAEAFISMFRNDMKRQEAMARRQTP</sequence>
<keyword evidence="2" id="KW-0472">Membrane</keyword>
<evidence type="ECO:0000313" key="3">
    <source>
        <dbReference type="EMBL" id="KAK4745858.1"/>
    </source>
</evidence>
<name>A0AAN7GJL5_9MYRT</name>
<evidence type="ECO:0000313" key="4">
    <source>
        <dbReference type="Proteomes" id="UP001345219"/>
    </source>
</evidence>
<organism evidence="3 4">
    <name type="scientific">Trapa incisa</name>
    <dbReference type="NCBI Taxonomy" id="236973"/>
    <lineage>
        <taxon>Eukaryota</taxon>
        <taxon>Viridiplantae</taxon>
        <taxon>Streptophyta</taxon>
        <taxon>Embryophyta</taxon>
        <taxon>Tracheophyta</taxon>
        <taxon>Spermatophyta</taxon>
        <taxon>Magnoliopsida</taxon>
        <taxon>eudicotyledons</taxon>
        <taxon>Gunneridae</taxon>
        <taxon>Pentapetalae</taxon>
        <taxon>rosids</taxon>
        <taxon>malvids</taxon>
        <taxon>Myrtales</taxon>
        <taxon>Lythraceae</taxon>
        <taxon>Trapa</taxon>
    </lineage>
</organism>